<dbReference type="EMBL" id="MEXM01000044">
    <property type="protein sequence ID" value="OGD00157.1"/>
    <property type="molecule type" value="Genomic_DNA"/>
</dbReference>
<dbReference type="GO" id="GO:0016114">
    <property type="term" value="P:terpenoid biosynthetic process"/>
    <property type="evidence" value="ECO:0007669"/>
    <property type="project" value="TreeGrafter"/>
</dbReference>
<evidence type="ECO:0000313" key="12">
    <source>
        <dbReference type="Proteomes" id="UP000176822"/>
    </source>
</evidence>
<dbReference type="PANTHER" id="PTHR43654">
    <property type="entry name" value="GLUTAMATE 5-KINASE"/>
    <property type="match status" value="1"/>
</dbReference>
<evidence type="ECO:0000256" key="3">
    <source>
        <dbReference type="ARBA" id="ARBA00017267"/>
    </source>
</evidence>
<dbReference type="InterPro" id="IPR036393">
    <property type="entry name" value="AceGlu_kinase-like_sf"/>
</dbReference>
<evidence type="ECO:0000259" key="10">
    <source>
        <dbReference type="Pfam" id="PF00696"/>
    </source>
</evidence>
<dbReference type="PANTHER" id="PTHR43654:SF1">
    <property type="entry name" value="ISOPENTENYL PHOSPHATE KINASE"/>
    <property type="match status" value="1"/>
</dbReference>
<dbReference type="GO" id="GO:0005829">
    <property type="term" value="C:cytosol"/>
    <property type="evidence" value="ECO:0007669"/>
    <property type="project" value="TreeGrafter"/>
</dbReference>
<keyword evidence="6" id="KW-0418">Kinase</keyword>
<dbReference type="Pfam" id="PF00696">
    <property type="entry name" value="AA_kinase"/>
    <property type="match status" value="1"/>
</dbReference>
<comment type="caution">
    <text evidence="11">The sequence shown here is derived from an EMBL/GenBank/DDBJ whole genome shotgun (WGS) entry which is preliminary data.</text>
</comment>
<keyword evidence="7" id="KW-0067">ATP-binding</keyword>
<keyword evidence="8" id="KW-0414">Isoprene biosynthesis</keyword>
<dbReference type="AlphaFoldDB" id="A0A1F4Z270"/>
<dbReference type="GO" id="GO:0005524">
    <property type="term" value="F:ATP binding"/>
    <property type="evidence" value="ECO:0007669"/>
    <property type="project" value="UniProtKB-KW"/>
</dbReference>
<dbReference type="NCBIfam" id="NF040647">
    <property type="entry name" value="IPPK_Arch"/>
    <property type="match status" value="1"/>
</dbReference>
<evidence type="ECO:0000256" key="6">
    <source>
        <dbReference type="ARBA" id="ARBA00022777"/>
    </source>
</evidence>
<evidence type="ECO:0000256" key="7">
    <source>
        <dbReference type="ARBA" id="ARBA00022840"/>
    </source>
</evidence>
<name>A0A1F4Z270_9BACT</name>
<dbReference type="SUPFAM" id="SSF53633">
    <property type="entry name" value="Carbamate kinase-like"/>
    <property type="match status" value="1"/>
</dbReference>
<evidence type="ECO:0000256" key="5">
    <source>
        <dbReference type="ARBA" id="ARBA00022741"/>
    </source>
</evidence>
<dbReference type="Proteomes" id="UP000176822">
    <property type="component" value="Unassembled WGS sequence"/>
</dbReference>
<sequence>MGNKSVVVIKLGGGLIAPKDGKMETADLPTIKRLAEEIRNAREKTGCRLVIAAGSGNYGHAAVKKWGMDTVMAQARVQFTAQKIGAIVTAELLEKDMPAVLVSPHDMWVVNKGKLAGNNAGIIKSFLDRGLVPVVYGDVIWDEVEGAVIFSGEKCLKFIARELAERGDKPEKIIQVSIENGVLDGKGEVIPRIDPGSWEIYKKEMRAAPAVDVTGGMRHKIEESLEMAQKSGISSVIICGKTEGNLEKAMSGEVVTGTEIV</sequence>
<gene>
    <name evidence="11" type="ORF">A2972_02820</name>
</gene>
<dbReference type="InterPro" id="IPR024192">
    <property type="entry name" value="Fosfomycin_R_FomA-type"/>
</dbReference>
<evidence type="ECO:0000313" key="11">
    <source>
        <dbReference type="EMBL" id="OGD00157.1"/>
    </source>
</evidence>
<evidence type="ECO:0000256" key="4">
    <source>
        <dbReference type="ARBA" id="ARBA00022679"/>
    </source>
</evidence>
<keyword evidence="4" id="KW-0808">Transferase</keyword>
<evidence type="ECO:0000256" key="8">
    <source>
        <dbReference type="ARBA" id="ARBA00023229"/>
    </source>
</evidence>
<dbReference type="GO" id="GO:0016301">
    <property type="term" value="F:kinase activity"/>
    <property type="evidence" value="ECO:0007669"/>
    <property type="project" value="UniProtKB-KW"/>
</dbReference>
<protein>
    <recommendedName>
        <fullName evidence="3">Isopentenyl phosphate kinase</fullName>
        <ecNumber evidence="2">2.7.4.26</ecNumber>
    </recommendedName>
</protein>
<accession>A0A1F4Z270</accession>
<dbReference type="GO" id="GO:0102043">
    <property type="term" value="F:isopentenyl phosphate kinase activity"/>
    <property type="evidence" value="ECO:0007669"/>
    <property type="project" value="UniProtKB-EC"/>
</dbReference>
<dbReference type="InterPro" id="IPR001048">
    <property type="entry name" value="Asp/Glu/Uridylate_kinase"/>
</dbReference>
<dbReference type="EC" id="2.7.4.26" evidence="2"/>
<comment type="catalytic activity">
    <reaction evidence="9">
        <text>isopentenyl phosphate + ATP = isopentenyl diphosphate + ADP</text>
        <dbReference type="Rhea" id="RHEA:33963"/>
        <dbReference type="ChEBI" id="CHEBI:30616"/>
        <dbReference type="ChEBI" id="CHEBI:65078"/>
        <dbReference type="ChEBI" id="CHEBI:128769"/>
        <dbReference type="ChEBI" id="CHEBI:456216"/>
        <dbReference type="EC" id="2.7.4.26"/>
    </reaction>
</comment>
<evidence type="ECO:0000256" key="9">
    <source>
        <dbReference type="ARBA" id="ARBA00049063"/>
    </source>
</evidence>
<evidence type="ECO:0000256" key="1">
    <source>
        <dbReference type="ARBA" id="ARBA00010540"/>
    </source>
</evidence>
<comment type="similarity">
    <text evidence="1">Belongs to the isopentenyl phosphate kinase family.</text>
</comment>
<proteinExistence type="inferred from homology"/>
<evidence type="ECO:0000256" key="2">
    <source>
        <dbReference type="ARBA" id="ARBA00012908"/>
    </source>
</evidence>
<keyword evidence="5" id="KW-0547">Nucleotide-binding</keyword>
<feature type="domain" description="Aspartate/glutamate/uridylate kinase" evidence="10">
    <location>
        <begin position="6"/>
        <end position="238"/>
    </location>
</feature>
<organism evidence="11 12">
    <name type="scientific">Candidatus Amesbacteria bacterium RIFCSPLOWO2_01_FULL_47_33</name>
    <dbReference type="NCBI Taxonomy" id="1797258"/>
    <lineage>
        <taxon>Bacteria</taxon>
        <taxon>Candidatus Amesiibacteriota</taxon>
    </lineage>
</organism>
<reference evidence="11 12" key="1">
    <citation type="journal article" date="2016" name="Nat. Commun.">
        <title>Thousands of microbial genomes shed light on interconnected biogeochemical processes in an aquifer system.</title>
        <authorList>
            <person name="Anantharaman K."/>
            <person name="Brown C.T."/>
            <person name="Hug L.A."/>
            <person name="Sharon I."/>
            <person name="Castelle C.J."/>
            <person name="Probst A.J."/>
            <person name="Thomas B.C."/>
            <person name="Singh A."/>
            <person name="Wilkins M.J."/>
            <person name="Karaoz U."/>
            <person name="Brodie E.L."/>
            <person name="Williams K.H."/>
            <person name="Hubbard S.S."/>
            <person name="Banfield J.F."/>
        </authorList>
    </citation>
    <scope>NUCLEOTIDE SEQUENCE [LARGE SCALE GENOMIC DNA]</scope>
</reference>
<dbReference type="Gene3D" id="3.40.1160.10">
    <property type="entry name" value="Acetylglutamate kinase-like"/>
    <property type="match status" value="1"/>
</dbReference>